<evidence type="ECO:0000256" key="4">
    <source>
        <dbReference type="PROSITE-ProRule" id="PRU00134"/>
    </source>
</evidence>
<protein>
    <submittedName>
        <fullName evidence="6">Ubiquitin-specific protease</fullName>
        <ecNumber evidence="6">3.4.19.12</ecNumber>
    </submittedName>
</protein>
<dbReference type="PROSITE" id="PS50865">
    <property type="entry name" value="ZF_MYND_2"/>
    <property type="match status" value="1"/>
</dbReference>
<keyword evidence="3" id="KW-0862">Zinc</keyword>
<dbReference type="Proteomes" id="UP001465976">
    <property type="component" value="Unassembled WGS sequence"/>
</dbReference>
<dbReference type="Pfam" id="PF01753">
    <property type="entry name" value="zf-MYND"/>
    <property type="match status" value="1"/>
</dbReference>
<dbReference type="InterPro" id="IPR002893">
    <property type="entry name" value="Znf_MYND"/>
</dbReference>
<name>A0ABR3F6X6_9AGAR</name>
<evidence type="ECO:0000313" key="6">
    <source>
        <dbReference type="EMBL" id="KAL0571017.1"/>
    </source>
</evidence>
<dbReference type="GO" id="GO:0006508">
    <property type="term" value="P:proteolysis"/>
    <property type="evidence" value="ECO:0007669"/>
    <property type="project" value="UniProtKB-KW"/>
</dbReference>
<dbReference type="Gene3D" id="6.10.140.2220">
    <property type="match status" value="1"/>
</dbReference>
<accession>A0ABR3F6X6</accession>
<reference evidence="6 7" key="1">
    <citation type="submission" date="2024-02" db="EMBL/GenBank/DDBJ databases">
        <title>A draft genome for the cacao thread blight pathogen Marasmius crinis-equi.</title>
        <authorList>
            <person name="Cohen S.P."/>
            <person name="Baruah I.K."/>
            <person name="Amoako-Attah I."/>
            <person name="Bukari Y."/>
            <person name="Meinhardt L.W."/>
            <person name="Bailey B.A."/>
        </authorList>
    </citation>
    <scope>NUCLEOTIDE SEQUENCE [LARGE SCALE GENOMIC DNA]</scope>
    <source>
        <strain evidence="6 7">GH-76</strain>
    </source>
</reference>
<keyword evidence="7" id="KW-1185">Reference proteome</keyword>
<evidence type="ECO:0000259" key="5">
    <source>
        <dbReference type="PROSITE" id="PS50865"/>
    </source>
</evidence>
<proteinExistence type="predicted"/>
<organism evidence="6 7">
    <name type="scientific">Marasmius crinis-equi</name>
    <dbReference type="NCBI Taxonomy" id="585013"/>
    <lineage>
        <taxon>Eukaryota</taxon>
        <taxon>Fungi</taxon>
        <taxon>Dikarya</taxon>
        <taxon>Basidiomycota</taxon>
        <taxon>Agaricomycotina</taxon>
        <taxon>Agaricomycetes</taxon>
        <taxon>Agaricomycetidae</taxon>
        <taxon>Agaricales</taxon>
        <taxon>Marasmiineae</taxon>
        <taxon>Marasmiaceae</taxon>
        <taxon>Marasmius</taxon>
    </lineage>
</organism>
<gene>
    <name evidence="6" type="primary">UBP16</name>
    <name evidence="6" type="ORF">V5O48_010938</name>
</gene>
<evidence type="ECO:0000313" key="7">
    <source>
        <dbReference type="Proteomes" id="UP001465976"/>
    </source>
</evidence>
<evidence type="ECO:0000256" key="2">
    <source>
        <dbReference type="ARBA" id="ARBA00022771"/>
    </source>
</evidence>
<evidence type="ECO:0000256" key="1">
    <source>
        <dbReference type="ARBA" id="ARBA00022723"/>
    </source>
</evidence>
<keyword evidence="6" id="KW-0645">Protease</keyword>
<keyword evidence="2 4" id="KW-0863">Zinc-finger</keyword>
<dbReference type="GO" id="GO:0004843">
    <property type="term" value="F:cysteine-type deubiquitinase activity"/>
    <property type="evidence" value="ECO:0007669"/>
    <property type="project" value="UniProtKB-EC"/>
</dbReference>
<keyword evidence="1" id="KW-0479">Metal-binding</keyword>
<keyword evidence="6" id="KW-0378">Hydrolase</keyword>
<feature type="domain" description="MYND-type" evidence="5">
    <location>
        <begin position="435"/>
        <end position="483"/>
    </location>
</feature>
<dbReference type="SUPFAM" id="SSF144232">
    <property type="entry name" value="HIT/MYND zinc finger-like"/>
    <property type="match status" value="1"/>
</dbReference>
<dbReference type="EMBL" id="JBAHYK010000838">
    <property type="protein sequence ID" value="KAL0571017.1"/>
    <property type="molecule type" value="Genomic_DNA"/>
</dbReference>
<dbReference type="EC" id="3.4.19.12" evidence="6"/>
<evidence type="ECO:0000256" key="3">
    <source>
        <dbReference type="ARBA" id="ARBA00022833"/>
    </source>
</evidence>
<comment type="caution">
    <text evidence="6">The sequence shown here is derived from an EMBL/GenBank/DDBJ whole genome shotgun (WGS) entry which is preliminary data.</text>
</comment>
<sequence length="624" mass="71074">MSESLNRYPSLDRAAFALRRLGDPPSSYDRSVFLSHAANPTSPSWKFLNIVGYFVTKMDFKTSEKQDTPIAGVVLKRNLAYITPWIRFLLEAVLVDETEIVVRSSKGYEMVECSLAMLPHILRYPSLFQETGQEAAEEALHLATSAPYLRPLCVDIFLTTIQKNHCSWEPWAYALAVIVDLDISLELPVLNIPKPADRDFNAISPDEIFYLGSYSKRWSLGELSVSIIQHLHRQVRDIKGITLEKAQALHLFRALTRTTGTILIGDPVIRAPIRGLTIPVLDALASAIFTSMHDMTKRLGGYHGWSEYGKRLYLTIANLAMMILADIAAIVVPRGPKWTKELLDGKLMVVILSTGCVDSEQEVGWLLNHIFRNLVCPSVLHAFLKTHKRVPFSRVSDHVRFIEWRKAWEQCTERAQTLKNHCRQLRKELHSVCVYKECPLRHGKERLDDVVSYYRLCSQCKSASYCSPRCQGLHWKGGHREECGKLARDVENGAPSHLDKRFFEYILQYVHDFSGNKIKEGLEALPPTETDEIEPLVAILDFTRPVKTKGALCTRKLLHFSELLKDNRVPQSAKAELENYIRPYQDSGGLVGHPILYWMKLMIGLFPGEPATLPYVHWQEMSMF</sequence>